<dbReference type="EMBL" id="LR215973">
    <property type="protein sequence ID" value="VFB01945.1"/>
    <property type="molecule type" value="Genomic_DNA"/>
</dbReference>
<gene>
    <name evidence="2" type="ORF">NCTC10797_05775</name>
</gene>
<organism evidence="2 3">
    <name type="scientific">Nocardia cyriacigeorgica</name>
    <dbReference type="NCBI Taxonomy" id="135487"/>
    <lineage>
        <taxon>Bacteria</taxon>
        <taxon>Bacillati</taxon>
        <taxon>Actinomycetota</taxon>
        <taxon>Actinomycetes</taxon>
        <taxon>Mycobacteriales</taxon>
        <taxon>Nocardiaceae</taxon>
        <taxon>Nocardia</taxon>
    </lineage>
</organism>
<evidence type="ECO:0000313" key="3">
    <source>
        <dbReference type="Proteomes" id="UP000290439"/>
    </source>
</evidence>
<feature type="compositionally biased region" description="Low complexity" evidence="1">
    <location>
        <begin position="331"/>
        <end position="353"/>
    </location>
</feature>
<dbReference type="AlphaFoldDB" id="A0A4U8WAW1"/>
<evidence type="ECO:0000256" key="1">
    <source>
        <dbReference type="SAM" id="MobiDB-lite"/>
    </source>
</evidence>
<feature type="region of interest" description="Disordered" evidence="1">
    <location>
        <begin position="432"/>
        <end position="463"/>
    </location>
</feature>
<feature type="compositionally biased region" description="Polar residues" evidence="1">
    <location>
        <begin position="1"/>
        <end position="13"/>
    </location>
</feature>
<name>A0A4U8WAW1_9NOCA</name>
<sequence length="463" mass="46739">MARGSGPTSTTTALRGPVATARPSPCPTSQAARTQPSGGQPGNHHRTGISTAAALISTTAARRRTNTDRSSPIPAATTAQAISPPLEPPGTVTVAPGIAARYSATDSNHHIGGAAQRNASSANGSHADASTAPAAPITVIGAMTGATRTFATTATRLILPVNATTIGVVTTNAAADTARISAGSRHIPLARNQSDQLGASRIKAPVASTERAKPADIASCGHSASRPITAAHRAGSACRRRPVSSASKVTAPMAAARRTLGSGLAMTTNITSAPAATATVARGPSVSSRVRNSTTVNRIVKFAPLTTVRCVSPAVSKSRRTSSDSAEVSPTTSAGSDPAAPAGSAAAEAATRSARTDPASRCHHGSGPAVAGSPRARKVATVRSRRRGGDTRARNSMGCPGASFAHAEPVARMTTAPPLRTMVEPCWYSRRPARTSHVRSPPNDAPRTGFGSSTGVATTRTDT</sequence>
<dbReference type="Proteomes" id="UP000290439">
    <property type="component" value="Chromosome"/>
</dbReference>
<feature type="compositionally biased region" description="Basic residues" evidence="1">
    <location>
        <begin position="375"/>
        <end position="386"/>
    </location>
</feature>
<feature type="compositionally biased region" description="Polar residues" evidence="1">
    <location>
        <begin position="450"/>
        <end position="463"/>
    </location>
</feature>
<feature type="region of interest" description="Disordered" evidence="1">
    <location>
        <begin position="61"/>
        <end position="93"/>
    </location>
</feature>
<evidence type="ECO:0000313" key="2">
    <source>
        <dbReference type="EMBL" id="VFB01945.1"/>
    </source>
</evidence>
<feature type="region of interest" description="Disordered" evidence="1">
    <location>
        <begin position="1"/>
        <end position="47"/>
    </location>
</feature>
<feature type="compositionally biased region" description="Polar residues" evidence="1">
    <location>
        <begin position="27"/>
        <end position="38"/>
    </location>
</feature>
<accession>A0A4U8WAW1</accession>
<feature type="region of interest" description="Disordered" evidence="1">
    <location>
        <begin position="108"/>
        <end position="130"/>
    </location>
</feature>
<reference evidence="2 3" key="1">
    <citation type="submission" date="2019-02" db="EMBL/GenBank/DDBJ databases">
        <authorList>
            <consortium name="Pathogen Informatics"/>
        </authorList>
    </citation>
    <scope>NUCLEOTIDE SEQUENCE [LARGE SCALE GENOMIC DNA]</scope>
    <source>
        <strain evidence="2 3">3012STDY6756504</strain>
    </source>
</reference>
<protein>
    <submittedName>
        <fullName evidence="2">Uncharacterized protein</fullName>
    </submittedName>
</protein>
<feature type="region of interest" description="Disordered" evidence="1">
    <location>
        <begin position="312"/>
        <end position="401"/>
    </location>
</feature>
<proteinExistence type="predicted"/>